<dbReference type="EMBL" id="JAGGMQ010000001">
    <property type="protein sequence ID" value="MBP2168855.1"/>
    <property type="molecule type" value="Genomic_DNA"/>
</dbReference>
<dbReference type="Proteomes" id="UP001195624">
    <property type="component" value="Unassembled WGS sequence"/>
</dbReference>
<organism evidence="2 3">
    <name type="scientific">Winslowiella toletana</name>
    <dbReference type="NCBI Taxonomy" id="92490"/>
    <lineage>
        <taxon>Bacteria</taxon>
        <taxon>Pseudomonadati</taxon>
        <taxon>Pseudomonadota</taxon>
        <taxon>Gammaproteobacteria</taxon>
        <taxon>Enterobacterales</taxon>
        <taxon>Erwiniaceae</taxon>
        <taxon>Winslowiella</taxon>
    </lineage>
</organism>
<dbReference type="NCBIfam" id="TIGR00277">
    <property type="entry name" value="HDIG"/>
    <property type="match status" value="1"/>
</dbReference>
<feature type="domain" description="HD-GYP" evidence="1">
    <location>
        <begin position="126"/>
        <end position="322"/>
    </location>
</feature>
<dbReference type="Pfam" id="PF11871">
    <property type="entry name" value="DUF3391"/>
    <property type="match status" value="1"/>
</dbReference>
<dbReference type="PANTHER" id="PTHR43155:SF2">
    <property type="entry name" value="CYCLIC DI-GMP PHOSPHODIESTERASE PA4108"/>
    <property type="match status" value="1"/>
</dbReference>
<evidence type="ECO:0000313" key="2">
    <source>
        <dbReference type="EMBL" id="MBP2168855.1"/>
    </source>
</evidence>
<protein>
    <submittedName>
        <fullName evidence="2">Nucleotidyltransferase with HDIG domain</fullName>
    </submittedName>
</protein>
<gene>
    <name evidence="2" type="ORF">J2125_002047</name>
</gene>
<evidence type="ECO:0000259" key="1">
    <source>
        <dbReference type="PROSITE" id="PS51832"/>
    </source>
</evidence>
<sequence>MIKLIPTQELQLGMYIHKLGVFWIKHPLISNRMLLTDPRQLTAIAECGIGQVWVDMARSVVPKQAEAVANSAVPPAVAPPGSFLSEVAHAQRICQQGTSQIKAMFGEARLGQTVDVQSTLSLVEEITGSVDRHPSALINVARLKDHDDYTYLHSVAVCALMIGLGRRLQLDDHGVRLAGLGGLLHDLGKAQVALEILNKPGKLSDEEFSAMKKHPLTGAEMLFKAGASDEVIDIALHHHEKVDGSGYPYGLKGNQISNFARMAAVCDVYDAVTSNRPYRDGWNPADAMHRMANWGGHFDKAIFYAFVKSVGIYPVGSLVRLSSGRVAMVVEAGSQSLLHPKVHVFWSLHSGQPLPVEPLDLADGFSCDSIISPEDMAHWKHINFNQVWMV</sequence>
<name>A0ABS4P8D1_9GAMM</name>
<proteinExistence type="predicted"/>
<dbReference type="InterPro" id="IPR037522">
    <property type="entry name" value="HD_GYP_dom"/>
</dbReference>
<dbReference type="InterPro" id="IPR021812">
    <property type="entry name" value="DUF3391"/>
</dbReference>
<keyword evidence="3" id="KW-1185">Reference proteome</keyword>
<dbReference type="InterPro" id="IPR003607">
    <property type="entry name" value="HD/PDEase_dom"/>
</dbReference>
<dbReference type="SUPFAM" id="SSF109604">
    <property type="entry name" value="HD-domain/PDEase-like"/>
    <property type="match status" value="1"/>
</dbReference>
<comment type="caution">
    <text evidence="2">The sequence shown here is derived from an EMBL/GenBank/DDBJ whole genome shotgun (WGS) entry which is preliminary data.</text>
</comment>
<dbReference type="Gene3D" id="1.10.3210.10">
    <property type="entry name" value="Hypothetical protein af1432"/>
    <property type="match status" value="1"/>
</dbReference>
<dbReference type="InterPro" id="IPR006675">
    <property type="entry name" value="HDIG_dom"/>
</dbReference>
<dbReference type="Pfam" id="PF13487">
    <property type="entry name" value="HD_5"/>
    <property type="match status" value="1"/>
</dbReference>
<accession>A0ABS4P8D1</accession>
<dbReference type="SMART" id="SM00471">
    <property type="entry name" value="HDc"/>
    <property type="match status" value="1"/>
</dbReference>
<dbReference type="PANTHER" id="PTHR43155">
    <property type="entry name" value="CYCLIC DI-GMP PHOSPHODIESTERASE PA4108-RELATED"/>
    <property type="match status" value="1"/>
</dbReference>
<dbReference type="RefSeq" id="WP_026111504.1">
    <property type="nucleotide sequence ID" value="NZ_JAGGMQ010000001.1"/>
</dbReference>
<dbReference type="PROSITE" id="PS51832">
    <property type="entry name" value="HD_GYP"/>
    <property type="match status" value="1"/>
</dbReference>
<evidence type="ECO:0000313" key="3">
    <source>
        <dbReference type="Proteomes" id="UP001195624"/>
    </source>
</evidence>
<dbReference type="CDD" id="cd00077">
    <property type="entry name" value="HDc"/>
    <property type="match status" value="1"/>
</dbReference>
<reference evidence="3" key="1">
    <citation type="submission" date="2023-07" db="EMBL/GenBank/DDBJ databases">
        <title>Genome mining of underrepresented organisms for secondary metabolites.</title>
        <authorList>
            <person name="D'Agostino P.M."/>
        </authorList>
    </citation>
    <scope>NUCLEOTIDE SEQUENCE [LARGE SCALE GENOMIC DNA]</scope>
    <source>
        <strain evidence="3">WS4403</strain>
    </source>
</reference>